<dbReference type="EMBL" id="CP027860">
    <property type="protein sequence ID" value="AVP97900.1"/>
    <property type="molecule type" value="Genomic_DNA"/>
</dbReference>
<sequence>MTELVARLHLKGDGTSLASAARAARAETQQISKTAAQTSSQANTAFSTMGAALAKVSAASRQAQTDVGQIGAQASKGVGGAAQGLSSIATNAATAAKHVRDTRAATHSLASAGDRAAAAFERVEVSARSASIAMQGLRQDSVEAGNSAAAAGRAGATGLREMLRAAGSVSTATRGIDADLGRLGSSGSRIRAAAADIGAVEAQVRKLQGALNGIQNLAGLWASLAGARAVLRDLIQVSDAIASIEARLRLATESEQEYQAARQATFAIAQRASTAFESVAQLYTRIAQSTKSLGLEQARQLQLTEAITAATRLSGGSSESAAAGVMQLAQAFASGVLSGDEFRSVMENSPRLVKALSDSLGIGVGELRKLAEQQKLTSGIIAEAILLQSDKLKSELSTFPATVGAATQQASNAWGEYVNALMNTSGESSALAAVVKGVADTLLQEAAAANKSGESADVLASGLKIIVIGATAAKNTIEGLTATVAGMAEVSFIVTGTIAALFKSSIEGIREYQKNLLAFNFVGAAEAIVNADKRALAIIRSGRDQITTQIDAVRASWDQSVLDVTDAFERLNQQANQDTAATDANAASKAELEARTKALREELERLAGNDSKAAAEARRAAAAANQYGSALQELTQKAEAAEAEVAGPLARAEADHIKRIREIASEGAKAIEASRKMGTAKRDEATIQAGVTRALAAEAAAYAQVTQEIERKLAAEARKPTIANEVTAGLRDEVEALRLSNEQREIRQALRQAEELSLERFNRNLSPEERSQIEQTTSALYRRGEAIQKQQEYAKQFQQAWSSAINSVAQAFGDWVSRGFRGFKDFLNQALNALKQWVAQVFALLAQRALTNAFASFVSGSTGSSQGGLLANLGNLVFGNSGGASVSGSNTGGLAQLLGLGGSGGALSGFASTIGPALPVLGPIAGVAYGLQNPGNNGAASAARVASYGYAGYALGTVGYGALLGGAAGAATGAGIGAAAGGAVSGAAGAAAAIPIVGWIVAALAIIDAVSGGKLFGTKWQTKGATTALNIGPDGSSAALTLQRERQAAFFGGLRRDNQPKPATPEMIAAARGLFTSVQDVMIDAARRVEIEVPPVIQASLETIQKFDKKGRVKSTEYWVTVLGERIKETSAELAGTRIAAEAIIDVVARSVGDAVSSAPPVLTPEQVSDLLVGGANPDDIRAAFDRQVGRFTIRDGGEGLGPGANSGAVGAAAALTNEVHRIAERWRSDAEMLMEGAQFLLQAQEDVVKGRALLGQGGTLTQLTDLIEDLQRGEESLSETYVRVYRSASLLDEALRLSGVTLDRTREDVVRFAQSIVDAAGGLDRAQALWQSFFDGFYSQGERAINSVAQIQADVSARAATLGLDAAISANDFRARFEAALPTLQPGQVVQWLEFGQALLQLAAARDQVANAERNYSAFLLNIAAQLGEAGPANALDARLIEIRSQYAQAIGQANELARAAGRAGASEQELALIHRWAARQVQQAIQELEQSARSLIEQLGYTGRTAIEAEIARLEAEGGGAVGGLTENVVNLFEQFEQGLASVKQSLQSWKFGPNSFLNPEQQLAEVERQLNVAIAAAQGGNIEALNSLSGLADIYLNLVRGREASGQDFNSLSEALYNRIDAIQNPYSAGQQQTQVELVPSAQLLALYAQRDALDAQADAQRRLQLANELASQISQLAQVERQSWLAVADRLGVNLAQFVGDLGATAEARTVEQVGQLANIANTLNVELAELAGRLGLNLGQLADQNSLLNDSFEERLASIPAGIAEEIRPTWEAFINAATQAEAAEQLERLNQLTNTLPEQFRLQLAPYLESVDPETRELLSDLVLLENVDANTATANDLLRAILATLQAEAPTTASAGKSALGGLAGDQSAKVIDLLTALQAEVIELRRIVAENGDRLSDTVDRSGRAIVDATADAAQVVSSSVKAGGYSRVSGGF</sequence>
<dbReference type="NCBIfam" id="TIGR02675">
    <property type="entry name" value="tape_meas_nterm"/>
    <property type="match status" value="1"/>
</dbReference>
<dbReference type="RefSeq" id="WP_106891820.1">
    <property type="nucleotide sequence ID" value="NZ_CP027860.1"/>
</dbReference>
<keyword evidence="1" id="KW-0175">Coiled coil</keyword>
<name>A0A2P1PSV2_9GAMM</name>
<accession>A0A2P1PSV2</accession>
<evidence type="ECO:0000313" key="3">
    <source>
        <dbReference type="EMBL" id="AVP97900.1"/>
    </source>
</evidence>
<reference evidence="3 4" key="1">
    <citation type="submission" date="2018-03" db="EMBL/GenBank/DDBJ databases">
        <title>Ahniella affigens gen. nov., sp. nov., a gammaproteobacterium isolated from sandy soil near a stream.</title>
        <authorList>
            <person name="Ko Y."/>
            <person name="Kim J.-H."/>
        </authorList>
    </citation>
    <scope>NUCLEOTIDE SEQUENCE [LARGE SCALE GENOMIC DNA]</scope>
    <source>
        <strain evidence="3 4">D13</strain>
    </source>
</reference>
<feature type="coiled-coil region" evidence="1">
    <location>
        <begin position="1396"/>
        <end position="1423"/>
    </location>
</feature>
<dbReference type="Proteomes" id="UP000241074">
    <property type="component" value="Chromosome"/>
</dbReference>
<protein>
    <recommendedName>
        <fullName evidence="2">Tape measure protein N-terminal domain-containing protein</fullName>
    </recommendedName>
</protein>
<evidence type="ECO:0000256" key="1">
    <source>
        <dbReference type="SAM" id="Coils"/>
    </source>
</evidence>
<organism evidence="3 4">
    <name type="scientific">Ahniella affigens</name>
    <dbReference type="NCBI Taxonomy" id="2021234"/>
    <lineage>
        <taxon>Bacteria</taxon>
        <taxon>Pseudomonadati</taxon>
        <taxon>Pseudomonadota</taxon>
        <taxon>Gammaproteobacteria</taxon>
        <taxon>Lysobacterales</taxon>
        <taxon>Rhodanobacteraceae</taxon>
        <taxon>Ahniella</taxon>
    </lineage>
</organism>
<dbReference type="OrthoDB" id="6058417at2"/>
<dbReference type="InterPro" id="IPR013491">
    <property type="entry name" value="Tape_meas_N"/>
</dbReference>
<keyword evidence="4" id="KW-1185">Reference proteome</keyword>
<feature type="coiled-coil region" evidence="1">
    <location>
        <begin position="589"/>
        <end position="644"/>
    </location>
</feature>
<dbReference type="KEGG" id="xba:C7S18_12135"/>
<gene>
    <name evidence="3" type="ORF">C7S18_12135</name>
</gene>
<evidence type="ECO:0000313" key="4">
    <source>
        <dbReference type="Proteomes" id="UP000241074"/>
    </source>
</evidence>
<evidence type="ECO:0000259" key="2">
    <source>
        <dbReference type="Pfam" id="PF20155"/>
    </source>
</evidence>
<dbReference type="Pfam" id="PF20155">
    <property type="entry name" value="TMP_3"/>
    <property type="match status" value="1"/>
</dbReference>
<proteinExistence type="predicted"/>
<reference evidence="3 4" key="2">
    <citation type="submission" date="2018-03" db="EMBL/GenBank/DDBJ databases">
        <authorList>
            <person name="Keele B.F."/>
        </authorList>
    </citation>
    <scope>NUCLEOTIDE SEQUENCE [LARGE SCALE GENOMIC DNA]</scope>
    <source>
        <strain evidence="3 4">D13</strain>
    </source>
</reference>
<feature type="domain" description="Tape measure protein N-terminal" evidence="2">
    <location>
        <begin position="233"/>
        <end position="422"/>
    </location>
</feature>